<dbReference type="RefSeq" id="XP_002548860.1">
    <property type="nucleotide sequence ID" value="XM_002548814.1"/>
</dbReference>
<evidence type="ECO:0000313" key="2">
    <source>
        <dbReference type="EMBL" id="EER32732.1"/>
    </source>
</evidence>
<proteinExistence type="predicted"/>
<dbReference type="KEGG" id="ctp:CTRG_03157"/>
<keyword evidence="3" id="KW-1185">Reference proteome</keyword>
<feature type="compositionally biased region" description="Basic and acidic residues" evidence="1">
    <location>
        <begin position="40"/>
        <end position="56"/>
    </location>
</feature>
<dbReference type="HOGENOM" id="CLU_1959283_0_0_1"/>
<dbReference type="AlphaFoldDB" id="C5MAR5"/>
<feature type="region of interest" description="Disordered" evidence="1">
    <location>
        <begin position="1"/>
        <end position="60"/>
    </location>
</feature>
<reference evidence="2 3" key="1">
    <citation type="journal article" date="2009" name="Nature">
        <title>Evolution of pathogenicity and sexual reproduction in eight Candida genomes.</title>
        <authorList>
            <person name="Butler G."/>
            <person name="Rasmussen M.D."/>
            <person name="Lin M.F."/>
            <person name="Santos M.A."/>
            <person name="Sakthikumar S."/>
            <person name="Munro C.A."/>
            <person name="Rheinbay E."/>
            <person name="Grabherr M."/>
            <person name="Forche A."/>
            <person name="Reedy J.L."/>
            <person name="Agrafioti I."/>
            <person name="Arnaud M.B."/>
            <person name="Bates S."/>
            <person name="Brown A.J."/>
            <person name="Brunke S."/>
            <person name="Costanzo M.C."/>
            <person name="Fitzpatrick D.A."/>
            <person name="de Groot P.W."/>
            <person name="Harris D."/>
            <person name="Hoyer L.L."/>
            <person name="Hube B."/>
            <person name="Klis F.M."/>
            <person name="Kodira C."/>
            <person name="Lennard N."/>
            <person name="Logue M.E."/>
            <person name="Martin R."/>
            <person name="Neiman A.M."/>
            <person name="Nikolaou E."/>
            <person name="Quail M.A."/>
            <person name="Quinn J."/>
            <person name="Santos M.C."/>
            <person name="Schmitzberger F.F."/>
            <person name="Sherlock G."/>
            <person name="Shah P."/>
            <person name="Silverstein K.A."/>
            <person name="Skrzypek M.S."/>
            <person name="Soll D."/>
            <person name="Staggs R."/>
            <person name="Stansfield I."/>
            <person name="Stumpf M.P."/>
            <person name="Sudbery P.E."/>
            <person name="Srikantha T."/>
            <person name="Zeng Q."/>
            <person name="Berman J."/>
            <person name="Berriman M."/>
            <person name="Heitman J."/>
            <person name="Gow N.A."/>
            <person name="Lorenz M.C."/>
            <person name="Birren B.W."/>
            <person name="Kellis M."/>
            <person name="Cuomo C.A."/>
        </authorList>
    </citation>
    <scope>NUCLEOTIDE SEQUENCE [LARGE SCALE GENOMIC DNA]</scope>
    <source>
        <strain evidence="3">ATCC MYA-3404 / T1</strain>
    </source>
</reference>
<feature type="compositionally biased region" description="Polar residues" evidence="1">
    <location>
        <begin position="1"/>
        <end position="37"/>
    </location>
</feature>
<name>C5MAR5_CANTT</name>
<sequence length="128" mass="14777">MNMNDTTDSRTMSSVYPVSNSERKSTVLQETPHNIMNRSPRGDKKFVGGGEQESRKRAAVSPIKSINEPVRRKLDKDVGIDWNDQEPAMVADVAAELDYQNWLLERRLEQTKEISEFLMMERQFSKLD</sequence>
<evidence type="ECO:0000256" key="1">
    <source>
        <dbReference type="SAM" id="MobiDB-lite"/>
    </source>
</evidence>
<dbReference type="OrthoDB" id="4010410at2759"/>
<accession>C5MAR5</accession>
<organism evidence="2 3">
    <name type="scientific">Candida tropicalis (strain ATCC MYA-3404 / T1)</name>
    <name type="common">Yeast</name>
    <dbReference type="NCBI Taxonomy" id="294747"/>
    <lineage>
        <taxon>Eukaryota</taxon>
        <taxon>Fungi</taxon>
        <taxon>Dikarya</taxon>
        <taxon>Ascomycota</taxon>
        <taxon>Saccharomycotina</taxon>
        <taxon>Pichiomycetes</taxon>
        <taxon>Debaryomycetaceae</taxon>
        <taxon>Candida/Lodderomyces clade</taxon>
        <taxon>Candida</taxon>
    </lineage>
</organism>
<dbReference type="GeneID" id="8299785"/>
<protein>
    <submittedName>
        <fullName evidence="2">Uncharacterized protein</fullName>
    </submittedName>
</protein>
<dbReference type="VEuPathDB" id="FungiDB:CTRG_03157"/>
<gene>
    <name evidence="2" type="ORF">CTRG_03157</name>
</gene>
<evidence type="ECO:0000313" key="3">
    <source>
        <dbReference type="Proteomes" id="UP000002037"/>
    </source>
</evidence>
<dbReference type="Proteomes" id="UP000002037">
    <property type="component" value="Unassembled WGS sequence"/>
</dbReference>
<dbReference type="EMBL" id="GG692398">
    <property type="protein sequence ID" value="EER32732.1"/>
    <property type="molecule type" value="Genomic_DNA"/>
</dbReference>